<keyword evidence="7" id="KW-1185">Reference proteome</keyword>
<dbReference type="Gene3D" id="3.40.50.11270">
    <property type="match status" value="1"/>
</dbReference>
<feature type="binding site" evidence="5">
    <location>
        <position position="84"/>
    </location>
    <ligand>
        <name>(2E)-4-hydroxy-3-methylbut-2-enyl diphosphate</name>
        <dbReference type="ChEBI" id="CHEBI:128753"/>
    </ligand>
</feature>
<feature type="binding site" evidence="5">
    <location>
        <position position="51"/>
    </location>
    <ligand>
        <name>dimethylallyl diphosphate</name>
        <dbReference type="ChEBI" id="CHEBI:57623"/>
    </ligand>
</feature>
<dbReference type="OrthoDB" id="9804068at2"/>
<dbReference type="GO" id="GO:0051539">
    <property type="term" value="F:4 iron, 4 sulfur cluster binding"/>
    <property type="evidence" value="ECO:0007669"/>
    <property type="project" value="UniProtKB-UniRule"/>
</dbReference>
<evidence type="ECO:0000256" key="1">
    <source>
        <dbReference type="ARBA" id="ARBA00022485"/>
    </source>
</evidence>
<evidence type="ECO:0000256" key="2">
    <source>
        <dbReference type="ARBA" id="ARBA00022723"/>
    </source>
</evidence>
<dbReference type="PANTHER" id="PTHR30426">
    <property type="entry name" value="4-HYDROXY-3-METHYLBUT-2-ENYL DIPHOSPHATE REDUCTASE"/>
    <property type="match status" value="1"/>
</dbReference>
<gene>
    <name evidence="5" type="primary">ispH</name>
    <name evidence="6" type="ORF">SAMN04488075_0383</name>
</gene>
<dbReference type="GO" id="GO:0050992">
    <property type="term" value="P:dimethylallyl diphosphate biosynthetic process"/>
    <property type="evidence" value="ECO:0007669"/>
    <property type="project" value="UniProtKB-UniRule"/>
</dbReference>
<comment type="pathway">
    <text evidence="5">Isoprenoid biosynthesis; dimethylallyl diphosphate biosynthesis; dimethylallyl diphosphate from (2E)-4-hydroxy-3-methylbutenyl diphosphate: step 1/1.</text>
</comment>
<comment type="similarity">
    <text evidence="5">Belongs to the IspH family.</text>
</comment>
<feature type="binding site" evidence="5">
    <location>
        <position position="22"/>
    </location>
    <ligand>
        <name>[4Fe-4S] cluster</name>
        <dbReference type="ChEBI" id="CHEBI:49883"/>
    </ligand>
</feature>
<feature type="binding site" evidence="5">
    <location>
        <position position="134"/>
    </location>
    <ligand>
        <name>dimethylallyl diphosphate</name>
        <dbReference type="ChEBI" id="CHEBI:57623"/>
    </ligand>
</feature>
<evidence type="ECO:0000256" key="5">
    <source>
        <dbReference type="HAMAP-Rule" id="MF_00191"/>
    </source>
</evidence>
<dbReference type="PANTHER" id="PTHR30426:SF0">
    <property type="entry name" value="4-HYDROXY-3-METHYLBUT-2-ENYL DIPHOSPHATE REDUCTASE"/>
    <property type="match status" value="1"/>
</dbReference>
<dbReference type="NCBIfam" id="TIGR00216">
    <property type="entry name" value="ispH_lytB"/>
    <property type="match status" value="1"/>
</dbReference>
<dbReference type="STRING" id="65735.SAMN04488075_0383"/>
<feature type="binding site" evidence="5">
    <location>
        <position position="134"/>
    </location>
    <ligand>
        <name>(2E)-4-hydroxy-3-methylbut-2-enyl diphosphate</name>
        <dbReference type="ChEBI" id="CHEBI:128753"/>
    </ligand>
</feature>
<feature type="binding site" evidence="5">
    <location>
        <position position="235"/>
    </location>
    <ligand>
        <name>dimethylallyl diphosphate</name>
        <dbReference type="ChEBI" id="CHEBI:57623"/>
    </ligand>
</feature>
<feature type="binding site" evidence="5">
    <location>
        <position position="233"/>
    </location>
    <ligand>
        <name>(2E)-4-hydroxy-3-methylbut-2-enyl diphosphate</name>
        <dbReference type="ChEBI" id="CHEBI:128753"/>
    </ligand>
</feature>
<feature type="binding site" evidence="5">
    <location>
        <position position="233"/>
    </location>
    <ligand>
        <name>isopentenyl diphosphate</name>
        <dbReference type="ChEBI" id="CHEBI:128769"/>
    </ligand>
</feature>
<dbReference type="NCBIfam" id="NF002188">
    <property type="entry name" value="PRK01045.1-2"/>
    <property type="match status" value="1"/>
</dbReference>
<keyword evidence="5" id="KW-0414">Isoprene biosynthesis</keyword>
<evidence type="ECO:0000256" key="4">
    <source>
        <dbReference type="ARBA" id="ARBA00023014"/>
    </source>
</evidence>
<dbReference type="HAMAP" id="MF_00191">
    <property type="entry name" value="IspH"/>
    <property type="match status" value="1"/>
</dbReference>
<feature type="binding site" evidence="5">
    <location>
        <position position="234"/>
    </location>
    <ligand>
        <name>isopentenyl diphosphate</name>
        <dbReference type="ChEBI" id="CHEBI:128769"/>
    </ligand>
</feature>
<feature type="binding site" evidence="5">
    <location>
        <position position="278"/>
    </location>
    <ligand>
        <name>isopentenyl diphosphate</name>
        <dbReference type="ChEBI" id="CHEBI:128769"/>
    </ligand>
</feature>
<feature type="binding site" evidence="5">
    <location>
        <position position="278"/>
    </location>
    <ligand>
        <name>dimethylallyl diphosphate</name>
        <dbReference type="ChEBI" id="CHEBI:57623"/>
    </ligand>
</feature>
<evidence type="ECO:0000256" key="3">
    <source>
        <dbReference type="ARBA" id="ARBA00023004"/>
    </source>
</evidence>
<dbReference type="CDD" id="cd13944">
    <property type="entry name" value="lytB_ispH"/>
    <property type="match status" value="1"/>
</dbReference>
<feature type="binding site" evidence="5">
    <location>
        <position position="134"/>
    </location>
    <ligand>
        <name>isopentenyl diphosphate</name>
        <dbReference type="ChEBI" id="CHEBI:128769"/>
    </ligand>
</feature>
<name>A0A1H6JME0_9RHOB</name>
<keyword evidence="4 5" id="KW-0411">Iron-sulfur</keyword>
<dbReference type="Proteomes" id="UP000199125">
    <property type="component" value="Unassembled WGS sequence"/>
</dbReference>
<keyword evidence="1 5" id="KW-0004">4Fe-4S</keyword>
<dbReference type="Pfam" id="PF02401">
    <property type="entry name" value="LYTB"/>
    <property type="match status" value="1"/>
</dbReference>
<evidence type="ECO:0000313" key="7">
    <source>
        <dbReference type="Proteomes" id="UP000199125"/>
    </source>
</evidence>
<dbReference type="InterPro" id="IPR003451">
    <property type="entry name" value="LytB/IspH"/>
</dbReference>
<feature type="binding site" evidence="5">
    <location>
        <position position="175"/>
    </location>
    <ligand>
        <name>(2E)-4-hydroxy-3-methylbut-2-enyl diphosphate</name>
        <dbReference type="ChEBI" id="CHEBI:128753"/>
    </ligand>
</feature>
<proteinExistence type="inferred from homology"/>
<comment type="catalytic activity">
    <reaction evidence="5">
        <text>isopentenyl diphosphate + 2 oxidized [2Fe-2S]-[ferredoxin] + H2O = (2E)-4-hydroxy-3-methylbut-2-enyl diphosphate + 2 reduced [2Fe-2S]-[ferredoxin] + 2 H(+)</text>
        <dbReference type="Rhea" id="RHEA:24488"/>
        <dbReference type="Rhea" id="RHEA-COMP:10000"/>
        <dbReference type="Rhea" id="RHEA-COMP:10001"/>
        <dbReference type="ChEBI" id="CHEBI:15377"/>
        <dbReference type="ChEBI" id="CHEBI:15378"/>
        <dbReference type="ChEBI" id="CHEBI:33737"/>
        <dbReference type="ChEBI" id="CHEBI:33738"/>
        <dbReference type="ChEBI" id="CHEBI:128753"/>
        <dbReference type="ChEBI" id="CHEBI:128769"/>
        <dbReference type="EC" id="1.17.7.4"/>
    </reaction>
</comment>
<protein>
    <recommendedName>
        <fullName evidence="5">4-hydroxy-3-methylbut-2-enyl diphosphate reductase</fullName>
        <shortName evidence="5">HMBPP reductase</shortName>
        <ecNumber evidence="5">1.17.7.4</ecNumber>
    </recommendedName>
</protein>
<dbReference type="GO" id="GO:0019288">
    <property type="term" value="P:isopentenyl diphosphate biosynthetic process, methylerythritol 4-phosphate pathway"/>
    <property type="evidence" value="ECO:0007669"/>
    <property type="project" value="UniProtKB-UniRule"/>
</dbReference>
<dbReference type="RefSeq" id="WP_090844742.1">
    <property type="nucleotide sequence ID" value="NZ_FNXG01000001.1"/>
</dbReference>
<dbReference type="EC" id="1.17.7.4" evidence="5"/>
<dbReference type="GO" id="GO:0051745">
    <property type="term" value="F:4-hydroxy-3-methylbut-2-enyl diphosphate reductase activity"/>
    <property type="evidence" value="ECO:0007669"/>
    <property type="project" value="UniProtKB-UniRule"/>
</dbReference>
<feature type="binding site" evidence="5">
    <location>
        <position position="51"/>
    </location>
    <ligand>
        <name>(2E)-4-hydroxy-3-methylbut-2-enyl diphosphate</name>
        <dbReference type="ChEBI" id="CHEBI:128753"/>
    </ligand>
</feature>
<keyword evidence="5" id="KW-0560">Oxidoreductase</keyword>
<feature type="binding site" evidence="5">
    <location>
        <position position="235"/>
    </location>
    <ligand>
        <name>isopentenyl diphosphate</name>
        <dbReference type="ChEBI" id="CHEBI:128769"/>
    </ligand>
</feature>
<feature type="binding site" evidence="5">
    <location>
        <position position="234"/>
    </location>
    <ligand>
        <name>(2E)-4-hydroxy-3-methylbut-2-enyl diphosphate</name>
        <dbReference type="ChEBI" id="CHEBI:128753"/>
    </ligand>
</feature>
<feature type="active site" description="Proton donor" evidence="5">
    <location>
        <position position="136"/>
    </location>
</feature>
<dbReference type="GO" id="GO:0046872">
    <property type="term" value="F:metal ion binding"/>
    <property type="evidence" value="ECO:0007669"/>
    <property type="project" value="UniProtKB-KW"/>
</dbReference>
<organism evidence="6 7">
    <name type="scientific">Paracoccus alkenifer</name>
    <dbReference type="NCBI Taxonomy" id="65735"/>
    <lineage>
        <taxon>Bacteria</taxon>
        <taxon>Pseudomonadati</taxon>
        <taxon>Pseudomonadota</taxon>
        <taxon>Alphaproteobacteria</taxon>
        <taxon>Rhodobacterales</taxon>
        <taxon>Paracoccaceae</taxon>
        <taxon>Paracoccus</taxon>
    </lineage>
</organism>
<feature type="binding site" evidence="5">
    <location>
        <position position="205"/>
    </location>
    <ligand>
        <name>[4Fe-4S] cluster</name>
        <dbReference type="ChEBI" id="CHEBI:49883"/>
    </ligand>
</feature>
<dbReference type="AlphaFoldDB" id="A0A1H6JME0"/>
<comment type="cofactor">
    <cofactor evidence="5">
        <name>[4Fe-4S] cluster</name>
        <dbReference type="ChEBI" id="CHEBI:49883"/>
    </cofactor>
    <text evidence="5">Binds 1 [4Fe-4S] cluster per subunit.</text>
</comment>
<feature type="binding site" evidence="5">
    <location>
        <position position="235"/>
    </location>
    <ligand>
        <name>(2E)-4-hydroxy-3-methylbut-2-enyl diphosphate</name>
        <dbReference type="ChEBI" id="CHEBI:128753"/>
    </ligand>
</feature>
<feature type="binding site" evidence="5">
    <location>
        <position position="51"/>
    </location>
    <ligand>
        <name>isopentenyl diphosphate</name>
        <dbReference type="ChEBI" id="CHEBI:128769"/>
    </ligand>
</feature>
<feature type="binding site" evidence="5">
    <location>
        <position position="84"/>
    </location>
    <ligand>
        <name>dimethylallyl diphosphate</name>
        <dbReference type="ChEBI" id="CHEBI:57623"/>
    </ligand>
</feature>
<dbReference type="EMBL" id="FNXG01000001">
    <property type="protein sequence ID" value="SEH61698.1"/>
    <property type="molecule type" value="Genomic_DNA"/>
</dbReference>
<feature type="binding site" evidence="5">
    <location>
        <position position="106"/>
    </location>
    <ligand>
        <name>[4Fe-4S] cluster</name>
        <dbReference type="ChEBI" id="CHEBI:49883"/>
    </ligand>
</feature>
<keyword evidence="3 5" id="KW-0408">Iron</keyword>
<evidence type="ECO:0000313" key="6">
    <source>
        <dbReference type="EMBL" id="SEH61698.1"/>
    </source>
</evidence>
<feature type="binding site" evidence="5">
    <location>
        <position position="233"/>
    </location>
    <ligand>
        <name>dimethylallyl diphosphate</name>
        <dbReference type="ChEBI" id="CHEBI:57623"/>
    </ligand>
</feature>
<sequence>MSESRPIKPPLTLYLAAPRGFCAGVDRAVQIVELALQKWGAPVYVRHEIVHNRFVVDGLREKGAVFVDELDEVPDDRPVIFSAHGVPKSVPAEARARNMVFVDATCPLVSKVHVEAERHHADGLQMVMVGHAGHPEVLGTMGQLPAGEVILVETVEDVGRVTPRDPQRLAWITQTTLSVDDTAEIVAALQARFPAIVGPAKDDICYATTNRQAAVKAIAPKIDALLVIGAPNSSNSRRLVEVGRSAGCAYAQLVMRAADIDWRALEGIRSVGVTAGASAPEVLVDEVIAAFAGRYDLTVELVETARERVEFKVPRILREPAPG</sequence>
<feature type="binding site" evidence="5">
    <location>
        <position position="278"/>
    </location>
    <ligand>
        <name>(2E)-4-hydroxy-3-methylbut-2-enyl diphosphate</name>
        <dbReference type="ChEBI" id="CHEBI:128753"/>
    </ligand>
</feature>
<feature type="binding site" evidence="5">
    <location>
        <position position="84"/>
    </location>
    <ligand>
        <name>isopentenyl diphosphate</name>
        <dbReference type="ChEBI" id="CHEBI:128769"/>
    </ligand>
</feature>
<keyword evidence="2 5" id="KW-0479">Metal-binding</keyword>
<comment type="pathway">
    <text evidence="5">Isoprenoid biosynthesis; isopentenyl diphosphate biosynthesis via DXP pathway; isopentenyl diphosphate from 1-deoxy-D-xylulose 5-phosphate: step 6/6.</text>
</comment>
<dbReference type="Gene3D" id="3.40.1010.20">
    <property type="entry name" value="4-hydroxy-3-methylbut-2-enyl diphosphate reductase, catalytic domain"/>
    <property type="match status" value="2"/>
</dbReference>
<dbReference type="NCBIfam" id="NF002190">
    <property type="entry name" value="PRK01045.1-4"/>
    <property type="match status" value="1"/>
</dbReference>
<feature type="binding site" evidence="5">
    <location>
        <position position="234"/>
    </location>
    <ligand>
        <name>dimethylallyl diphosphate</name>
        <dbReference type="ChEBI" id="CHEBI:57623"/>
    </ligand>
</feature>
<comment type="catalytic activity">
    <reaction evidence="5">
        <text>dimethylallyl diphosphate + 2 oxidized [2Fe-2S]-[ferredoxin] + H2O = (2E)-4-hydroxy-3-methylbut-2-enyl diphosphate + 2 reduced [2Fe-2S]-[ferredoxin] + 2 H(+)</text>
        <dbReference type="Rhea" id="RHEA:24825"/>
        <dbReference type="Rhea" id="RHEA-COMP:10000"/>
        <dbReference type="Rhea" id="RHEA-COMP:10001"/>
        <dbReference type="ChEBI" id="CHEBI:15377"/>
        <dbReference type="ChEBI" id="CHEBI:15378"/>
        <dbReference type="ChEBI" id="CHEBI:33737"/>
        <dbReference type="ChEBI" id="CHEBI:33738"/>
        <dbReference type="ChEBI" id="CHEBI:57623"/>
        <dbReference type="ChEBI" id="CHEBI:128753"/>
        <dbReference type="EC" id="1.17.7.4"/>
    </reaction>
</comment>
<dbReference type="GO" id="GO:0016114">
    <property type="term" value="P:terpenoid biosynthetic process"/>
    <property type="evidence" value="ECO:0007669"/>
    <property type="project" value="UniProtKB-UniRule"/>
</dbReference>
<comment type="function">
    <text evidence="5">Catalyzes the conversion of 1-hydroxy-2-methyl-2-(E)-butenyl 4-diphosphate (HMBPP) into a mixture of isopentenyl diphosphate (IPP) and dimethylallyl diphosphate (DMAPP). Acts in the terminal step of the DOXP/MEP pathway for isoprenoid precursor biosynthesis.</text>
</comment>
<dbReference type="UniPathway" id="UPA00056">
    <property type="reaction ID" value="UER00097"/>
</dbReference>
<dbReference type="UniPathway" id="UPA00059">
    <property type="reaction ID" value="UER00105"/>
</dbReference>
<reference evidence="7" key="1">
    <citation type="submission" date="2016-10" db="EMBL/GenBank/DDBJ databases">
        <authorList>
            <person name="Varghese N."/>
            <person name="Submissions S."/>
        </authorList>
    </citation>
    <scope>NUCLEOTIDE SEQUENCE [LARGE SCALE GENOMIC DNA]</scope>
    <source>
        <strain evidence="7">DSM 11593</strain>
    </source>
</reference>
<accession>A0A1H6JME0</accession>